<protein>
    <recommendedName>
        <fullName evidence="8">7-carboxy-7-deazaguanine synthase</fullName>
        <shortName evidence="8">CDG synthase</shortName>
        <ecNumber evidence="8">4.3.99.3</ecNumber>
    </recommendedName>
    <alternativeName>
        <fullName evidence="8">Queuosine biosynthesis protein QueE</fullName>
    </alternativeName>
</protein>
<keyword evidence="6 8" id="KW-0411">Iron-sulfur</keyword>
<dbReference type="HAMAP" id="MF_00917">
    <property type="entry name" value="QueE"/>
    <property type="match status" value="1"/>
</dbReference>
<dbReference type="EMBL" id="JBHRRZ010000002">
    <property type="protein sequence ID" value="MFC2946972.1"/>
    <property type="molecule type" value="Genomic_DNA"/>
</dbReference>
<evidence type="ECO:0000256" key="1">
    <source>
        <dbReference type="ARBA" id="ARBA00022485"/>
    </source>
</evidence>
<dbReference type="InterPro" id="IPR058240">
    <property type="entry name" value="rSAM_sf"/>
</dbReference>
<feature type="binding site" evidence="8">
    <location>
        <position position="32"/>
    </location>
    <ligand>
        <name>[4Fe-4S] cluster</name>
        <dbReference type="ChEBI" id="CHEBI:49883"/>
        <note>4Fe-4S-S-AdoMet</note>
    </ligand>
</feature>
<comment type="caution">
    <text evidence="10">The sequence shown here is derived from an EMBL/GenBank/DDBJ whole genome shotgun (WGS) entry which is preliminary data.</text>
</comment>
<evidence type="ECO:0000256" key="2">
    <source>
        <dbReference type="ARBA" id="ARBA00022691"/>
    </source>
</evidence>
<evidence type="ECO:0000256" key="4">
    <source>
        <dbReference type="ARBA" id="ARBA00022842"/>
    </source>
</evidence>
<dbReference type="PROSITE" id="PS51918">
    <property type="entry name" value="RADICAL_SAM"/>
    <property type="match status" value="1"/>
</dbReference>
<sequence>MTIPVMEIFGPTIQGEGMVIGRKTMFVRTAGCDYSCSWCDSKFTWDGSEKDAIRKMEPAEIVDALKQEGGEHFGHVTISGGNPALLARLDGLIDLLHADGIKVALETQGSRWQEWFTKIDDLTLSPKPPSSGMKTNFSVLDFIIESLQLKQEGSFSLKVVIFDEDDLVYAQEIHQRYPQVELFLQVGNDDLETTDEKEFLPYSLRRYEQLIDRVMENDILKDVRVLPQLHTYLWGNKRGV</sequence>
<dbReference type="Proteomes" id="UP001595387">
    <property type="component" value="Unassembled WGS sequence"/>
</dbReference>
<dbReference type="NCBIfam" id="TIGR03365">
    <property type="entry name" value="Bsubt_queE"/>
    <property type="match status" value="1"/>
</dbReference>
<comment type="function">
    <text evidence="8">Catalyzes the complex heterocyclic radical-mediated conversion of 6-carboxy-5,6,7,8-tetrahydropterin (CPH4) to 7-carboxy-7-deazaguanine (CDG), a step common to the biosynthetic pathways of all 7-deazapurine-containing compounds.</text>
</comment>
<feature type="domain" description="Radical SAM core" evidence="9">
    <location>
        <begin position="19"/>
        <end position="236"/>
    </location>
</feature>
<keyword evidence="11" id="KW-1185">Reference proteome</keyword>
<comment type="similarity">
    <text evidence="8">Belongs to the radical SAM superfamily. 7-carboxy-7-deazaguanine synthase family.</text>
</comment>
<keyword evidence="1 8" id="KW-0004">4Fe-4S</keyword>
<feature type="binding site" evidence="8">
    <location>
        <begin position="13"/>
        <end position="15"/>
    </location>
    <ligand>
        <name>substrate</name>
    </ligand>
</feature>
<accession>A0ABV7A1T9</accession>
<dbReference type="Pfam" id="PF04055">
    <property type="entry name" value="Radical_SAM"/>
    <property type="match status" value="1"/>
</dbReference>
<dbReference type="InterPro" id="IPR007197">
    <property type="entry name" value="rSAM"/>
</dbReference>
<dbReference type="PANTHER" id="PTHR42836">
    <property type="entry name" value="7-CARBOXY-7-DEAZAGUANINE SYNTHASE"/>
    <property type="match status" value="1"/>
</dbReference>
<keyword evidence="5 8" id="KW-0408">Iron</keyword>
<keyword evidence="4 8" id="KW-0460">Magnesium</keyword>
<feature type="binding site" evidence="8">
    <location>
        <position position="41"/>
    </location>
    <ligand>
        <name>Mg(2+)</name>
        <dbReference type="ChEBI" id="CHEBI:18420"/>
    </ligand>
</feature>
<feature type="binding site" evidence="8">
    <location>
        <position position="28"/>
    </location>
    <ligand>
        <name>substrate</name>
    </ligand>
</feature>
<evidence type="ECO:0000259" key="9">
    <source>
        <dbReference type="PROSITE" id="PS51918"/>
    </source>
</evidence>
<evidence type="ECO:0000256" key="6">
    <source>
        <dbReference type="ARBA" id="ARBA00023014"/>
    </source>
</evidence>
<dbReference type="PANTHER" id="PTHR42836:SF1">
    <property type="entry name" value="7-CARBOXY-7-DEAZAGUANINE SYNTHASE"/>
    <property type="match status" value="1"/>
</dbReference>
<feature type="binding site" evidence="8">
    <location>
        <position position="79"/>
    </location>
    <ligand>
        <name>substrate</name>
    </ligand>
</feature>
<feature type="binding site" evidence="8">
    <location>
        <begin position="38"/>
        <end position="40"/>
    </location>
    <ligand>
        <name>S-adenosyl-L-methionine</name>
        <dbReference type="ChEBI" id="CHEBI:59789"/>
    </ligand>
</feature>
<evidence type="ECO:0000313" key="11">
    <source>
        <dbReference type="Proteomes" id="UP001595387"/>
    </source>
</evidence>
<comment type="cofactor">
    <cofactor evidence="8">
        <name>S-adenosyl-L-methionine</name>
        <dbReference type="ChEBI" id="CHEBI:59789"/>
    </cofactor>
    <text evidence="8">Binds 1 S-adenosyl-L-methionine per subunit.</text>
</comment>
<feature type="binding site" evidence="8">
    <location>
        <begin position="125"/>
        <end position="127"/>
    </location>
    <ligand>
        <name>S-adenosyl-L-methionine</name>
        <dbReference type="ChEBI" id="CHEBI:59789"/>
    </ligand>
</feature>
<dbReference type="SFLD" id="SFLDS00029">
    <property type="entry name" value="Radical_SAM"/>
    <property type="match status" value="1"/>
</dbReference>
<keyword evidence="2 8" id="KW-0949">S-adenosyl-L-methionine</keyword>
<evidence type="ECO:0000256" key="8">
    <source>
        <dbReference type="HAMAP-Rule" id="MF_00917"/>
    </source>
</evidence>
<dbReference type="InterPro" id="IPR013785">
    <property type="entry name" value="Aldolase_TIM"/>
</dbReference>
<dbReference type="InterPro" id="IPR024924">
    <property type="entry name" value="7-CO-7-deazaguanine_synth-like"/>
</dbReference>
<feature type="binding site" evidence="8">
    <location>
        <position position="36"/>
    </location>
    <ligand>
        <name>[4Fe-4S] cluster</name>
        <dbReference type="ChEBI" id="CHEBI:49883"/>
        <note>4Fe-4S-S-AdoMet</note>
    </ligand>
</feature>
<comment type="cofactor">
    <cofactor evidence="8">
        <name>[4Fe-4S] cluster</name>
        <dbReference type="ChEBI" id="CHEBI:49883"/>
    </cofactor>
    <text evidence="8">Binds 1 [4Fe-4S] cluster. The cluster is coordinated with 3 cysteines and an exchangeable S-adenosyl-L-methionine.</text>
</comment>
<organism evidence="10 11">
    <name type="scientific">Virgibacillus sediminis</name>
    <dbReference type="NCBI Taxonomy" id="202260"/>
    <lineage>
        <taxon>Bacteria</taxon>
        <taxon>Bacillati</taxon>
        <taxon>Bacillota</taxon>
        <taxon>Bacilli</taxon>
        <taxon>Bacillales</taxon>
        <taxon>Bacillaceae</taxon>
        <taxon>Virgibacillus</taxon>
    </lineage>
</organism>
<dbReference type="PIRSF" id="PIRSF000370">
    <property type="entry name" value="QueE"/>
    <property type="match status" value="1"/>
</dbReference>
<comment type="cofactor">
    <cofactor evidence="8">
        <name>Mg(2+)</name>
        <dbReference type="ChEBI" id="CHEBI:18420"/>
    </cofactor>
</comment>
<keyword evidence="8" id="KW-0671">Queuosine biosynthesis</keyword>
<reference evidence="11" key="1">
    <citation type="journal article" date="2019" name="Int. J. Syst. Evol. Microbiol.">
        <title>The Global Catalogue of Microorganisms (GCM) 10K type strain sequencing project: providing services to taxonomists for standard genome sequencing and annotation.</title>
        <authorList>
            <consortium name="The Broad Institute Genomics Platform"/>
            <consortium name="The Broad Institute Genome Sequencing Center for Infectious Disease"/>
            <person name="Wu L."/>
            <person name="Ma J."/>
        </authorList>
    </citation>
    <scope>NUCLEOTIDE SEQUENCE [LARGE SCALE GENOMIC DNA]</scope>
    <source>
        <strain evidence="11">KCTC 13193</strain>
    </source>
</reference>
<gene>
    <name evidence="8 10" type="primary">queE</name>
    <name evidence="10" type="ORF">ACFODW_01145</name>
</gene>
<evidence type="ECO:0000256" key="7">
    <source>
        <dbReference type="ARBA" id="ARBA00023239"/>
    </source>
</evidence>
<comment type="caution">
    <text evidence="8">Lacks conserved residue(s) required for the propagation of feature annotation.</text>
</comment>
<keyword evidence="7 8" id="KW-0456">Lyase</keyword>
<dbReference type="SFLD" id="SFLDF00300">
    <property type="entry name" value="7-carboxy-7-deazaguanine_synth"/>
    <property type="match status" value="1"/>
</dbReference>
<comment type="pathway">
    <text evidence="8">Purine metabolism; 7-cyano-7-deazaguanine biosynthesis.</text>
</comment>
<dbReference type="GO" id="GO:0016829">
    <property type="term" value="F:lyase activity"/>
    <property type="evidence" value="ECO:0007669"/>
    <property type="project" value="UniProtKB-KW"/>
</dbReference>
<dbReference type="RefSeq" id="WP_390301669.1">
    <property type="nucleotide sequence ID" value="NZ_JBHRRZ010000002.1"/>
</dbReference>
<comment type="catalytic activity">
    <reaction evidence="8">
        <text>6-carboxy-5,6,7,8-tetrahydropterin + H(+) = 7-carboxy-7-carbaguanine + NH4(+)</text>
        <dbReference type="Rhea" id="RHEA:27974"/>
        <dbReference type="ChEBI" id="CHEBI:15378"/>
        <dbReference type="ChEBI" id="CHEBI:28938"/>
        <dbReference type="ChEBI" id="CHEBI:61032"/>
        <dbReference type="ChEBI" id="CHEBI:61036"/>
        <dbReference type="EC" id="4.3.99.3"/>
    </reaction>
</comment>
<dbReference type="EC" id="4.3.99.3" evidence="8"/>
<keyword evidence="3 8" id="KW-0479">Metal-binding</keyword>
<evidence type="ECO:0000256" key="3">
    <source>
        <dbReference type="ARBA" id="ARBA00022723"/>
    </source>
</evidence>
<evidence type="ECO:0000313" key="10">
    <source>
        <dbReference type="EMBL" id="MFC2946972.1"/>
    </source>
</evidence>
<name>A0ABV7A1T9_9BACI</name>
<comment type="subunit">
    <text evidence="8">Homodimer.</text>
</comment>
<feature type="binding site" evidence="8">
    <location>
        <position position="39"/>
    </location>
    <ligand>
        <name>[4Fe-4S] cluster</name>
        <dbReference type="ChEBI" id="CHEBI:49883"/>
        <note>4Fe-4S-S-AdoMet</note>
    </ligand>
</feature>
<proteinExistence type="inferred from homology"/>
<dbReference type="InterPro" id="IPR017742">
    <property type="entry name" value="Deazaguanine_synth"/>
</dbReference>
<dbReference type="SUPFAM" id="SSF102114">
    <property type="entry name" value="Radical SAM enzymes"/>
    <property type="match status" value="1"/>
</dbReference>
<feature type="binding site" evidence="8">
    <location>
        <position position="81"/>
    </location>
    <ligand>
        <name>S-adenosyl-L-methionine</name>
        <dbReference type="ChEBI" id="CHEBI:59789"/>
    </ligand>
</feature>
<dbReference type="Gene3D" id="3.20.20.70">
    <property type="entry name" value="Aldolase class I"/>
    <property type="match status" value="1"/>
</dbReference>
<evidence type="ECO:0000256" key="5">
    <source>
        <dbReference type="ARBA" id="ARBA00023004"/>
    </source>
</evidence>